<keyword evidence="8" id="KW-1185">Reference proteome</keyword>
<dbReference type="PROSITE" id="PS50404">
    <property type="entry name" value="GST_NTER"/>
    <property type="match status" value="1"/>
</dbReference>
<dbReference type="Proteomes" id="UP001480595">
    <property type="component" value="Unassembled WGS sequence"/>
</dbReference>
<sequence>MTGNTMKPIRIWLTRKLTWRLPAPGPNPWKVVFVLEELGIPYEVKSIKFDHVKDKPLTDVNPNGRVPAIEDPSTDQTLWESGAIITYLVDQYDTEHALTYTGLADKHHLNQFVNLHPEKLPSAIDRYTKQVTRVLGVLEGWLDGKDWLVGDKMTYAVMVWVSWNERLDIANVRSWLGTIGFG</sequence>
<reference evidence="7 8" key="1">
    <citation type="submission" date="2023-01" db="EMBL/GenBank/DDBJ databases">
        <title>Analysis of 21 Apiospora genomes using comparative genomics revels a genus with tremendous synthesis potential of carbohydrate active enzymes and secondary metabolites.</title>
        <authorList>
            <person name="Sorensen T."/>
        </authorList>
    </citation>
    <scope>NUCLEOTIDE SEQUENCE [LARGE SCALE GENOMIC DNA]</scope>
    <source>
        <strain evidence="7 8">CBS 135458</strain>
    </source>
</reference>
<dbReference type="InterPro" id="IPR040079">
    <property type="entry name" value="Glutathione_S-Trfase"/>
</dbReference>
<evidence type="ECO:0000256" key="4">
    <source>
        <dbReference type="ARBA" id="ARBA00047960"/>
    </source>
</evidence>
<keyword evidence="3" id="KW-0808">Transferase</keyword>
<comment type="similarity">
    <text evidence="1">Belongs to the GST superfamily.</text>
</comment>
<name>A0ABR1W8R1_9PEZI</name>
<evidence type="ECO:0000259" key="6">
    <source>
        <dbReference type="PROSITE" id="PS50405"/>
    </source>
</evidence>
<dbReference type="EC" id="2.5.1.18" evidence="2"/>
<dbReference type="Gene3D" id="1.20.1050.10">
    <property type="match status" value="1"/>
</dbReference>
<dbReference type="InterPro" id="IPR010987">
    <property type="entry name" value="Glutathione-S-Trfase_C-like"/>
</dbReference>
<dbReference type="InterPro" id="IPR036249">
    <property type="entry name" value="Thioredoxin-like_sf"/>
</dbReference>
<evidence type="ECO:0000256" key="3">
    <source>
        <dbReference type="ARBA" id="ARBA00022679"/>
    </source>
</evidence>
<evidence type="ECO:0000313" key="7">
    <source>
        <dbReference type="EMBL" id="KAK8078921.1"/>
    </source>
</evidence>
<dbReference type="SFLD" id="SFLDG00358">
    <property type="entry name" value="Main_(cytGST)"/>
    <property type="match status" value="1"/>
</dbReference>
<dbReference type="RefSeq" id="XP_066719992.1">
    <property type="nucleotide sequence ID" value="XM_066854137.1"/>
</dbReference>
<dbReference type="SUPFAM" id="SSF52833">
    <property type="entry name" value="Thioredoxin-like"/>
    <property type="match status" value="1"/>
</dbReference>
<dbReference type="InterPro" id="IPR004046">
    <property type="entry name" value="GST_C"/>
</dbReference>
<feature type="domain" description="GST N-terminal" evidence="5">
    <location>
        <begin position="15"/>
        <end position="96"/>
    </location>
</feature>
<protein>
    <recommendedName>
        <fullName evidence="2">glutathione transferase</fullName>
        <ecNumber evidence="2">2.5.1.18</ecNumber>
    </recommendedName>
</protein>
<dbReference type="SFLD" id="SFLDS00019">
    <property type="entry name" value="Glutathione_Transferase_(cytos"/>
    <property type="match status" value="1"/>
</dbReference>
<evidence type="ECO:0000256" key="1">
    <source>
        <dbReference type="ARBA" id="ARBA00007409"/>
    </source>
</evidence>
<dbReference type="SUPFAM" id="SSF47616">
    <property type="entry name" value="GST C-terminal domain-like"/>
    <property type="match status" value="1"/>
</dbReference>
<proteinExistence type="inferred from homology"/>
<dbReference type="InterPro" id="IPR004045">
    <property type="entry name" value="Glutathione_S-Trfase_N"/>
</dbReference>
<gene>
    <name evidence="7" type="ORF">PG994_002728</name>
</gene>
<dbReference type="CDD" id="cd03048">
    <property type="entry name" value="GST_N_Ure2p_like"/>
    <property type="match status" value="1"/>
</dbReference>
<evidence type="ECO:0000256" key="2">
    <source>
        <dbReference type="ARBA" id="ARBA00012452"/>
    </source>
</evidence>
<dbReference type="GeneID" id="92087200"/>
<evidence type="ECO:0000259" key="5">
    <source>
        <dbReference type="PROSITE" id="PS50404"/>
    </source>
</evidence>
<organism evidence="7 8">
    <name type="scientific">Apiospora phragmitis</name>
    <dbReference type="NCBI Taxonomy" id="2905665"/>
    <lineage>
        <taxon>Eukaryota</taxon>
        <taxon>Fungi</taxon>
        <taxon>Dikarya</taxon>
        <taxon>Ascomycota</taxon>
        <taxon>Pezizomycotina</taxon>
        <taxon>Sordariomycetes</taxon>
        <taxon>Xylariomycetidae</taxon>
        <taxon>Amphisphaeriales</taxon>
        <taxon>Apiosporaceae</taxon>
        <taxon>Apiospora</taxon>
    </lineage>
</organism>
<comment type="catalytic activity">
    <reaction evidence="4">
        <text>RX + glutathione = an S-substituted glutathione + a halide anion + H(+)</text>
        <dbReference type="Rhea" id="RHEA:16437"/>
        <dbReference type="ChEBI" id="CHEBI:15378"/>
        <dbReference type="ChEBI" id="CHEBI:16042"/>
        <dbReference type="ChEBI" id="CHEBI:17792"/>
        <dbReference type="ChEBI" id="CHEBI:57925"/>
        <dbReference type="ChEBI" id="CHEBI:90779"/>
        <dbReference type="EC" id="2.5.1.18"/>
    </reaction>
</comment>
<evidence type="ECO:0000313" key="8">
    <source>
        <dbReference type="Proteomes" id="UP001480595"/>
    </source>
</evidence>
<dbReference type="InterPro" id="IPR036282">
    <property type="entry name" value="Glutathione-S-Trfase_C_sf"/>
</dbReference>
<comment type="caution">
    <text evidence="7">The sequence shown here is derived from an EMBL/GenBank/DDBJ whole genome shotgun (WGS) entry which is preliminary data.</text>
</comment>
<dbReference type="EMBL" id="JAQQWL010000003">
    <property type="protein sequence ID" value="KAK8078921.1"/>
    <property type="molecule type" value="Genomic_DNA"/>
</dbReference>
<dbReference type="PANTHER" id="PTHR44051">
    <property type="entry name" value="GLUTATHIONE S-TRANSFERASE-RELATED"/>
    <property type="match status" value="1"/>
</dbReference>
<dbReference type="Pfam" id="PF13409">
    <property type="entry name" value="GST_N_2"/>
    <property type="match status" value="1"/>
</dbReference>
<feature type="domain" description="GST C-terminal" evidence="6">
    <location>
        <begin position="77"/>
        <end position="182"/>
    </location>
</feature>
<dbReference type="PROSITE" id="PS50405">
    <property type="entry name" value="GST_CTER"/>
    <property type="match status" value="1"/>
</dbReference>
<dbReference type="Gene3D" id="3.40.30.10">
    <property type="entry name" value="Glutaredoxin"/>
    <property type="match status" value="1"/>
</dbReference>
<dbReference type="Pfam" id="PF00043">
    <property type="entry name" value="GST_C"/>
    <property type="match status" value="1"/>
</dbReference>
<accession>A0ABR1W8R1</accession>
<dbReference type="PANTHER" id="PTHR44051:SF20">
    <property type="entry name" value="GLUTATHIONE TRANSFERASE 1 (EUROFUNG)"/>
    <property type="match status" value="1"/>
</dbReference>